<accession>A0A917PEJ2</accession>
<evidence type="ECO:0000313" key="3">
    <source>
        <dbReference type="Proteomes" id="UP000635726"/>
    </source>
</evidence>
<evidence type="ECO:0000313" key="2">
    <source>
        <dbReference type="EMBL" id="GGJ73142.1"/>
    </source>
</evidence>
<keyword evidence="3" id="KW-1185">Reference proteome</keyword>
<protein>
    <submittedName>
        <fullName evidence="2">Uncharacterized protein</fullName>
    </submittedName>
</protein>
<sequence length="40" mass="4691">MGEKLRELWTDFWRVNKLMAAVIAGPLVLYLLLLWAGVFR</sequence>
<feature type="transmembrane region" description="Helical" evidence="1">
    <location>
        <begin position="20"/>
        <end position="39"/>
    </location>
</feature>
<gene>
    <name evidence="2" type="ORF">GCM10008939_16840</name>
</gene>
<keyword evidence="1" id="KW-0472">Membrane</keyword>
<dbReference type="EMBL" id="BMOE01000004">
    <property type="protein sequence ID" value="GGJ73142.1"/>
    <property type="molecule type" value="Genomic_DNA"/>
</dbReference>
<name>A0A917PEJ2_9DEIO</name>
<organism evidence="2 3">
    <name type="scientific">Deinococcus aquiradiocola</name>
    <dbReference type="NCBI Taxonomy" id="393059"/>
    <lineage>
        <taxon>Bacteria</taxon>
        <taxon>Thermotogati</taxon>
        <taxon>Deinococcota</taxon>
        <taxon>Deinococci</taxon>
        <taxon>Deinococcales</taxon>
        <taxon>Deinococcaceae</taxon>
        <taxon>Deinococcus</taxon>
    </lineage>
</organism>
<dbReference type="Proteomes" id="UP000635726">
    <property type="component" value="Unassembled WGS sequence"/>
</dbReference>
<reference evidence="2" key="1">
    <citation type="journal article" date="2014" name="Int. J. Syst. Evol. Microbiol.">
        <title>Complete genome sequence of Corynebacterium casei LMG S-19264T (=DSM 44701T), isolated from a smear-ripened cheese.</title>
        <authorList>
            <consortium name="US DOE Joint Genome Institute (JGI-PGF)"/>
            <person name="Walter F."/>
            <person name="Albersmeier A."/>
            <person name="Kalinowski J."/>
            <person name="Ruckert C."/>
        </authorList>
    </citation>
    <scope>NUCLEOTIDE SEQUENCE</scope>
    <source>
        <strain evidence="2">JCM 14371</strain>
    </source>
</reference>
<evidence type="ECO:0000256" key="1">
    <source>
        <dbReference type="SAM" id="Phobius"/>
    </source>
</evidence>
<dbReference type="AlphaFoldDB" id="A0A917PEJ2"/>
<dbReference type="RefSeq" id="WP_268238819.1">
    <property type="nucleotide sequence ID" value="NZ_BMOE01000004.1"/>
</dbReference>
<proteinExistence type="predicted"/>
<reference evidence="2" key="2">
    <citation type="submission" date="2020-09" db="EMBL/GenBank/DDBJ databases">
        <authorList>
            <person name="Sun Q."/>
            <person name="Ohkuma M."/>
        </authorList>
    </citation>
    <scope>NUCLEOTIDE SEQUENCE</scope>
    <source>
        <strain evidence="2">JCM 14371</strain>
    </source>
</reference>
<keyword evidence="1" id="KW-0812">Transmembrane</keyword>
<comment type="caution">
    <text evidence="2">The sequence shown here is derived from an EMBL/GenBank/DDBJ whole genome shotgun (WGS) entry which is preliminary data.</text>
</comment>
<keyword evidence="1" id="KW-1133">Transmembrane helix</keyword>